<dbReference type="InterPro" id="IPR009061">
    <property type="entry name" value="DNA-bd_dom_put_sf"/>
</dbReference>
<gene>
    <name evidence="2" type="ORF">G6N77_06785</name>
</gene>
<evidence type="ECO:0000313" key="3">
    <source>
        <dbReference type="Proteomes" id="UP000479226"/>
    </source>
</evidence>
<comment type="caution">
    <text evidence="2">The sequence shown here is derived from an EMBL/GenBank/DDBJ whole genome shotgun (WGS) entry which is preliminary data.</text>
</comment>
<feature type="domain" description="Helix-turn-helix" evidence="1">
    <location>
        <begin position="11"/>
        <end position="61"/>
    </location>
</feature>
<accession>A0ABX0D8Z5</accession>
<dbReference type="Pfam" id="PF12728">
    <property type="entry name" value="HTH_17"/>
    <property type="match status" value="1"/>
</dbReference>
<keyword evidence="3" id="KW-1185">Reference proteome</keyword>
<dbReference type="Proteomes" id="UP000479226">
    <property type="component" value="Unassembled WGS sequence"/>
</dbReference>
<sequence length="67" mass="7820">MKSTEAPVERLVSVEEVAERLGIKVHTLYLWRTKGKGPRAVRVGKYLRYRWMDVLAWEESQMDLSVA</sequence>
<organism evidence="2 3">
    <name type="scientific">Arthrobacter silviterrae</name>
    <dbReference type="NCBI Taxonomy" id="2026658"/>
    <lineage>
        <taxon>Bacteria</taxon>
        <taxon>Bacillati</taxon>
        <taxon>Actinomycetota</taxon>
        <taxon>Actinomycetes</taxon>
        <taxon>Micrococcales</taxon>
        <taxon>Micrococcaceae</taxon>
        <taxon>Arthrobacter</taxon>
    </lineage>
</organism>
<reference evidence="2 3" key="1">
    <citation type="submission" date="2020-02" db="EMBL/GenBank/DDBJ databases">
        <title>Genome sequence of the type strain DSM 27180 of Arthrobacter silviterrae.</title>
        <authorList>
            <person name="Gao J."/>
            <person name="Sun J."/>
        </authorList>
    </citation>
    <scope>NUCLEOTIDE SEQUENCE [LARGE SCALE GENOMIC DNA]</scope>
    <source>
        <strain evidence="2 3">DSM 27180</strain>
    </source>
</reference>
<proteinExistence type="predicted"/>
<dbReference type="EMBL" id="JAAKZI010000008">
    <property type="protein sequence ID" value="NGN83168.1"/>
    <property type="molecule type" value="Genomic_DNA"/>
</dbReference>
<name>A0ABX0D8Z5_9MICC</name>
<dbReference type="InterPro" id="IPR041657">
    <property type="entry name" value="HTH_17"/>
</dbReference>
<dbReference type="SUPFAM" id="SSF46955">
    <property type="entry name" value="Putative DNA-binding domain"/>
    <property type="match status" value="1"/>
</dbReference>
<evidence type="ECO:0000259" key="1">
    <source>
        <dbReference type="Pfam" id="PF12728"/>
    </source>
</evidence>
<protein>
    <submittedName>
        <fullName evidence="2">Helix-turn-helix domain-containing protein</fullName>
    </submittedName>
</protein>
<evidence type="ECO:0000313" key="2">
    <source>
        <dbReference type="EMBL" id="NGN83168.1"/>
    </source>
</evidence>